<name>A0A7X1A585_9LIST</name>
<evidence type="ECO:0000256" key="1">
    <source>
        <dbReference type="SAM" id="MobiDB-lite"/>
    </source>
</evidence>
<comment type="caution">
    <text evidence="2">The sequence shown here is derived from an EMBL/GenBank/DDBJ whole genome shotgun (WGS) entry which is preliminary data.</text>
</comment>
<gene>
    <name evidence="2" type="ORF">HBP98_02630</name>
</gene>
<dbReference type="Proteomes" id="UP000546244">
    <property type="component" value="Unassembled WGS sequence"/>
</dbReference>
<protein>
    <submittedName>
        <fullName evidence="2">Uncharacterized protein</fullName>
    </submittedName>
</protein>
<feature type="region of interest" description="Disordered" evidence="1">
    <location>
        <begin position="84"/>
        <end position="103"/>
    </location>
</feature>
<dbReference type="AlphaFoldDB" id="A0A7X1A585"/>
<evidence type="ECO:0000313" key="2">
    <source>
        <dbReference type="EMBL" id="MBC2370894.1"/>
    </source>
</evidence>
<evidence type="ECO:0000313" key="3">
    <source>
        <dbReference type="Proteomes" id="UP000546244"/>
    </source>
</evidence>
<dbReference type="RefSeq" id="WP_185368251.1">
    <property type="nucleotide sequence ID" value="NZ_JAARMV010000001.1"/>
</dbReference>
<accession>A0A7X1A585</accession>
<sequence length="103" mass="12578">MQRRQREEDMWTEQIKKERQFEELEQLFSKTKRAQENVLHLFQDAWQGNRSQQRLGMVEEKMTEEWQKRNKQIFVVDDALKKSRREHQREQFASKGAGTHATD</sequence>
<proteinExistence type="predicted"/>
<organism evidence="2 3">
    <name type="scientific">Listeria booriae</name>
    <dbReference type="NCBI Taxonomy" id="1552123"/>
    <lineage>
        <taxon>Bacteria</taxon>
        <taxon>Bacillati</taxon>
        <taxon>Bacillota</taxon>
        <taxon>Bacilli</taxon>
        <taxon>Bacillales</taxon>
        <taxon>Listeriaceae</taxon>
        <taxon>Listeria</taxon>
    </lineage>
</organism>
<reference evidence="2 3" key="1">
    <citation type="submission" date="2020-03" db="EMBL/GenBank/DDBJ databases">
        <title>Soil Listeria distribution.</title>
        <authorList>
            <person name="Liao J."/>
            <person name="Wiedmann M."/>
        </authorList>
    </citation>
    <scope>NUCLEOTIDE SEQUENCE [LARGE SCALE GENOMIC DNA]</scope>
    <source>
        <strain evidence="2 3">FSL L7-1850</strain>
    </source>
</reference>
<dbReference type="EMBL" id="JAARMV010000001">
    <property type="protein sequence ID" value="MBC2370894.1"/>
    <property type="molecule type" value="Genomic_DNA"/>
</dbReference>